<dbReference type="Proteomes" id="UP000269708">
    <property type="component" value="Unassembled WGS sequence"/>
</dbReference>
<accession>A0A3N4VLF8</accession>
<evidence type="ECO:0000313" key="3">
    <source>
        <dbReference type="Proteomes" id="UP000269708"/>
    </source>
</evidence>
<feature type="region of interest" description="Disordered" evidence="1">
    <location>
        <begin position="134"/>
        <end position="170"/>
    </location>
</feature>
<gene>
    <name evidence="2" type="ORF">EDC50_3122</name>
</gene>
<protein>
    <submittedName>
        <fullName evidence="2">Uncharacterized protein</fullName>
    </submittedName>
</protein>
<evidence type="ECO:0000256" key="1">
    <source>
        <dbReference type="SAM" id="MobiDB-lite"/>
    </source>
</evidence>
<name>A0A3N4VLF8_9GAMM</name>
<organism evidence="2 3">
    <name type="scientific">Vulcaniibacterium tengchongense</name>
    <dbReference type="NCBI Taxonomy" id="1273429"/>
    <lineage>
        <taxon>Bacteria</taxon>
        <taxon>Pseudomonadati</taxon>
        <taxon>Pseudomonadota</taxon>
        <taxon>Gammaproteobacteria</taxon>
        <taxon>Lysobacterales</taxon>
        <taxon>Lysobacteraceae</taxon>
        <taxon>Vulcaniibacterium</taxon>
    </lineage>
</organism>
<keyword evidence="3" id="KW-1185">Reference proteome</keyword>
<dbReference type="AlphaFoldDB" id="A0A3N4VLF8"/>
<sequence length="170" mass="17433">MLFALRAFLFGAPNRALRTPAGELPPFDLPGMLAAMAPGGALAGRAFRWIAVALMAAVGAPSLGALALHAALPVAAMLQQQALALALNLAPGLARRAPGRTLARALGRALSRGDDARRCAARGKARLAGAAARRARRHVRGTGRAIQPPRLSTISADVSASPRPRSISSA</sequence>
<comment type="caution">
    <text evidence="2">The sequence shown here is derived from an EMBL/GenBank/DDBJ whole genome shotgun (WGS) entry which is preliminary data.</text>
</comment>
<evidence type="ECO:0000313" key="2">
    <source>
        <dbReference type="EMBL" id="RPE74710.1"/>
    </source>
</evidence>
<proteinExistence type="predicted"/>
<feature type="compositionally biased region" description="Low complexity" evidence="1">
    <location>
        <begin position="159"/>
        <end position="170"/>
    </location>
</feature>
<dbReference type="EMBL" id="RKQN01000007">
    <property type="protein sequence ID" value="RPE74710.1"/>
    <property type="molecule type" value="Genomic_DNA"/>
</dbReference>
<reference evidence="2 3" key="1">
    <citation type="submission" date="2018-11" db="EMBL/GenBank/DDBJ databases">
        <title>Genomic Encyclopedia of Type Strains, Phase IV (KMG-IV): sequencing the most valuable type-strain genomes for metagenomic binning, comparative biology and taxonomic classification.</title>
        <authorList>
            <person name="Goeker M."/>
        </authorList>
    </citation>
    <scope>NUCLEOTIDE SEQUENCE [LARGE SCALE GENOMIC DNA]</scope>
    <source>
        <strain evidence="2 3">DSM 25623</strain>
    </source>
</reference>
<dbReference type="RefSeq" id="WP_123771428.1">
    <property type="nucleotide sequence ID" value="NZ_RKQN01000007.1"/>
</dbReference>